<sequence>MKFFLLFFLIISQILAKYCEDTTCQQEIYDTTSYKVGDDSCVFIHVENSTHETRAIFYPIVDQLSILNIPGSGCEYGADVNTTVYISINGINSTKVHVYDTQSFIGSYTVFIKLDQGKVEKLMWDDSLSCSDCNGGCIDGLCALKVSDYNKCYDESRDIKVFVAWIGRDSDKRYLTSSNSVPSRFQRYGVSSAISKASEVPNTI</sequence>
<accession>A0A9Q0LGV1</accession>
<name>A0A9Q0LGV1_ANAIG</name>
<proteinExistence type="predicted"/>
<evidence type="ECO:0000313" key="2">
    <source>
        <dbReference type="EMBL" id="KAJ5072513.1"/>
    </source>
</evidence>
<dbReference type="EMBL" id="JAPDFW010000081">
    <property type="protein sequence ID" value="KAJ5072513.1"/>
    <property type="molecule type" value="Genomic_DNA"/>
</dbReference>
<feature type="signal peptide" evidence="1">
    <location>
        <begin position="1"/>
        <end position="16"/>
    </location>
</feature>
<organism evidence="2 3">
    <name type="scientific">Anaeramoeba ignava</name>
    <name type="common">Anaerobic marine amoeba</name>
    <dbReference type="NCBI Taxonomy" id="1746090"/>
    <lineage>
        <taxon>Eukaryota</taxon>
        <taxon>Metamonada</taxon>
        <taxon>Anaeramoebidae</taxon>
        <taxon>Anaeramoeba</taxon>
    </lineage>
</organism>
<evidence type="ECO:0000256" key="1">
    <source>
        <dbReference type="SAM" id="SignalP"/>
    </source>
</evidence>
<keyword evidence="1" id="KW-0732">Signal</keyword>
<dbReference type="AlphaFoldDB" id="A0A9Q0LGV1"/>
<comment type="caution">
    <text evidence="2">The sequence shown here is derived from an EMBL/GenBank/DDBJ whole genome shotgun (WGS) entry which is preliminary data.</text>
</comment>
<gene>
    <name evidence="2" type="ORF">M0811_01528</name>
</gene>
<evidence type="ECO:0000313" key="3">
    <source>
        <dbReference type="Proteomes" id="UP001149090"/>
    </source>
</evidence>
<feature type="chain" id="PRO_5040321693" evidence="1">
    <location>
        <begin position="17"/>
        <end position="204"/>
    </location>
</feature>
<dbReference type="Proteomes" id="UP001149090">
    <property type="component" value="Unassembled WGS sequence"/>
</dbReference>
<protein>
    <submittedName>
        <fullName evidence="2">Expp1 protein</fullName>
    </submittedName>
</protein>
<keyword evidence="3" id="KW-1185">Reference proteome</keyword>
<dbReference type="OrthoDB" id="188293at2759"/>
<reference evidence="2" key="1">
    <citation type="submission" date="2022-10" db="EMBL/GenBank/DDBJ databases">
        <title>Novel sulphate-reducing endosymbionts in the free-living metamonad Anaeramoeba.</title>
        <authorList>
            <person name="Jerlstrom-Hultqvist J."/>
            <person name="Cepicka I."/>
            <person name="Gallot-Lavallee L."/>
            <person name="Salas-Leiva D."/>
            <person name="Curtis B.A."/>
            <person name="Zahonova K."/>
            <person name="Pipaliya S."/>
            <person name="Dacks J."/>
            <person name="Roger A.J."/>
        </authorList>
    </citation>
    <scope>NUCLEOTIDE SEQUENCE</scope>
    <source>
        <strain evidence="2">BMAN</strain>
    </source>
</reference>